<organism evidence="3 4">
    <name type="scientific">Eumeta variegata</name>
    <name type="common">Bagworm moth</name>
    <name type="synonym">Eumeta japonica</name>
    <dbReference type="NCBI Taxonomy" id="151549"/>
    <lineage>
        <taxon>Eukaryota</taxon>
        <taxon>Metazoa</taxon>
        <taxon>Ecdysozoa</taxon>
        <taxon>Arthropoda</taxon>
        <taxon>Hexapoda</taxon>
        <taxon>Insecta</taxon>
        <taxon>Pterygota</taxon>
        <taxon>Neoptera</taxon>
        <taxon>Endopterygota</taxon>
        <taxon>Lepidoptera</taxon>
        <taxon>Glossata</taxon>
        <taxon>Ditrysia</taxon>
        <taxon>Tineoidea</taxon>
        <taxon>Psychidae</taxon>
        <taxon>Oiketicinae</taxon>
        <taxon>Eumeta</taxon>
    </lineage>
</organism>
<dbReference type="OrthoDB" id="8053742at2759"/>
<comment type="caution">
    <text evidence="3">The sequence shown here is derived from an EMBL/GenBank/DDBJ whole genome shotgun (WGS) entry which is preliminary data.</text>
</comment>
<name>A0A4C1SQB8_EUMVA</name>
<protein>
    <submittedName>
        <fullName evidence="3">Retrovirus-related Gag polyprotein from transposon gypsy</fullName>
    </submittedName>
</protein>
<evidence type="ECO:0000256" key="1">
    <source>
        <dbReference type="SAM" id="Coils"/>
    </source>
</evidence>
<evidence type="ECO:0000313" key="4">
    <source>
        <dbReference type="Proteomes" id="UP000299102"/>
    </source>
</evidence>
<dbReference type="AlphaFoldDB" id="A0A4C1SQB8"/>
<proteinExistence type="predicted"/>
<gene>
    <name evidence="3" type="primary">gag</name>
    <name evidence="3" type="ORF">EVAR_68160_1</name>
</gene>
<feature type="compositionally biased region" description="Polar residues" evidence="2">
    <location>
        <begin position="289"/>
        <end position="305"/>
    </location>
</feature>
<evidence type="ECO:0000313" key="3">
    <source>
        <dbReference type="EMBL" id="GBP04332.1"/>
    </source>
</evidence>
<evidence type="ECO:0000256" key="2">
    <source>
        <dbReference type="SAM" id="MobiDB-lite"/>
    </source>
</evidence>
<reference evidence="3 4" key="1">
    <citation type="journal article" date="2019" name="Commun. Biol.">
        <title>The bagworm genome reveals a unique fibroin gene that provides high tensile strength.</title>
        <authorList>
            <person name="Kono N."/>
            <person name="Nakamura H."/>
            <person name="Ohtoshi R."/>
            <person name="Tomita M."/>
            <person name="Numata K."/>
            <person name="Arakawa K."/>
        </authorList>
    </citation>
    <scope>NUCLEOTIDE SEQUENCE [LARGE SCALE GENOMIC DNA]</scope>
</reference>
<keyword evidence="1" id="KW-0175">Coiled coil</keyword>
<feature type="coiled-coil region" evidence="1">
    <location>
        <begin position="18"/>
        <end position="45"/>
    </location>
</feature>
<feature type="region of interest" description="Disordered" evidence="2">
    <location>
        <begin position="258"/>
        <end position="305"/>
    </location>
</feature>
<sequence length="375" mass="43540">MAQNFDVSVLVQQMAVLKATIENMRTEHQRQVQNLEEQIRQVEHVEVIPENQRVTIEPRITNENQVKLDVFKSLPVFDGNINNYRIWREDATRMMETTSNLSNQPIYAQTLQIVKTKIQGSAAQLLANHGTIFNFYAIRDRLDKAYVDTRPLYVLQDEMKSCSQGRKTLPELYDEINKRLNLIISKISMSGHTEAVTRAMSSQAEEDSVRVFIAGVNNTFIQSTLYGNAPHNLEHAYTIARTIEDDNRHQNLRLAHEGKFNRPSGNEQRHQHQQKHQLQPRTKFRPRQPFNNFHSKPRESNQQYQPPRYIKHDQNQWTSVLETRFIVNQHAPTPLITSHGKGSIAEIFSTINNRESTTHYKKTTTPACMQSPDTW</sequence>
<keyword evidence="4" id="KW-1185">Reference proteome</keyword>
<dbReference type="Proteomes" id="UP000299102">
    <property type="component" value="Unassembled WGS sequence"/>
</dbReference>
<dbReference type="EMBL" id="BGZK01003756">
    <property type="protein sequence ID" value="GBP04332.1"/>
    <property type="molecule type" value="Genomic_DNA"/>
</dbReference>
<accession>A0A4C1SQB8</accession>